<dbReference type="PROSITE" id="PS00678">
    <property type="entry name" value="WD_REPEATS_1"/>
    <property type="match status" value="3"/>
</dbReference>
<feature type="domain" description="LRRK2 beta-propeller" evidence="4">
    <location>
        <begin position="284"/>
        <end position="360"/>
    </location>
</feature>
<dbReference type="PANTHER" id="PTHR44019">
    <property type="entry name" value="WD REPEAT-CONTAINING PROTEIN 55"/>
    <property type="match status" value="1"/>
</dbReference>
<accession>A0A1R2CW10</accession>
<organism evidence="5 6">
    <name type="scientific">Stentor coeruleus</name>
    <dbReference type="NCBI Taxonomy" id="5963"/>
    <lineage>
        <taxon>Eukaryota</taxon>
        <taxon>Sar</taxon>
        <taxon>Alveolata</taxon>
        <taxon>Ciliophora</taxon>
        <taxon>Postciliodesmatophora</taxon>
        <taxon>Heterotrichea</taxon>
        <taxon>Heterotrichida</taxon>
        <taxon>Stentoridae</taxon>
        <taxon>Stentor</taxon>
    </lineage>
</organism>
<feature type="repeat" description="WD" evidence="3">
    <location>
        <begin position="410"/>
        <end position="451"/>
    </location>
</feature>
<dbReference type="InterPro" id="IPR019775">
    <property type="entry name" value="WD40_repeat_CS"/>
</dbReference>
<evidence type="ECO:0000256" key="3">
    <source>
        <dbReference type="PROSITE-ProRule" id="PRU00221"/>
    </source>
</evidence>
<name>A0A1R2CW10_9CILI</name>
<dbReference type="OrthoDB" id="193023at2759"/>
<dbReference type="Pfam" id="PF00400">
    <property type="entry name" value="WD40"/>
    <property type="match status" value="4"/>
</dbReference>
<feature type="repeat" description="WD" evidence="3">
    <location>
        <begin position="368"/>
        <end position="401"/>
    </location>
</feature>
<evidence type="ECO:0000256" key="2">
    <source>
        <dbReference type="ARBA" id="ARBA00022737"/>
    </source>
</evidence>
<protein>
    <recommendedName>
        <fullName evidence="4">LRRK2 beta-propeller domain-containing protein</fullName>
    </recommendedName>
</protein>
<dbReference type="InterPro" id="IPR015943">
    <property type="entry name" value="WD40/YVTN_repeat-like_dom_sf"/>
</dbReference>
<sequence>MDDCLFCKTLNICNDFEDYSEKLFYFKAYQNSEGYFLHPSDKFKANERIKKRFTMLNKSKKYLEKYIQKYPKCFLFLEIYLKTIEIAYNQLFALDIKKIYTNTEIILLSHICHSELFYQRLNKDFFIYPNDIVSKPFIYERLSYQNPSKNILAICKHKNIEVSSHETIVSGLALSKDKNYLFTTGECCMVMWDLIKKHQIHIFEYTCSPKPIIISHKKNLVISGSKDDRIKIWDINTKSLISELKNSNPSSLLLIQNDNILIEGSIYGKIKFWCLKTFSYLKEIHITNGPINCLAISSNNEKLYIGTKDGKIRIFNLKTNQKIDIVEDLKYRVLCIVITKNNKNILSGSADGILNIFDLETNKRCGLLKGHIGCIFDIKIINDDKQVVSCGMDCTVRIWDIVNMCQIAELCSHKERVNQLAVSDDGKMCFSGGSDSKICAWNLDDMRLEYEKLCFGIATRGWLSKDNKYLFCYHSFSGLSVWDLKKEDYVMLYKGNFKPISVEETQDKRFVVVACQSGFYFLYKFRSKRTRKYVWNVEMGESK</sequence>
<evidence type="ECO:0000313" key="5">
    <source>
        <dbReference type="EMBL" id="OMJ93192.1"/>
    </source>
</evidence>
<keyword evidence="1 3" id="KW-0853">WD repeat</keyword>
<feature type="repeat" description="WD" evidence="3">
    <location>
        <begin position="219"/>
        <end position="243"/>
    </location>
</feature>
<proteinExistence type="predicted"/>
<dbReference type="PROSITE" id="PS50082">
    <property type="entry name" value="WD_REPEATS_2"/>
    <property type="match status" value="3"/>
</dbReference>
<comment type="caution">
    <text evidence="5">The sequence shown here is derived from an EMBL/GenBank/DDBJ whole genome shotgun (WGS) entry which is preliminary data.</text>
</comment>
<keyword evidence="6" id="KW-1185">Reference proteome</keyword>
<dbReference type="Gene3D" id="2.130.10.10">
    <property type="entry name" value="YVTN repeat-like/Quinoprotein amine dehydrogenase"/>
    <property type="match status" value="2"/>
</dbReference>
<evidence type="ECO:0000259" key="4">
    <source>
        <dbReference type="Pfam" id="PF23748"/>
    </source>
</evidence>
<dbReference type="Proteomes" id="UP000187209">
    <property type="component" value="Unassembled WGS sequence"/>
</dbReference>
<dbReference type="InterPro" id="IPR056602">
    <property type="entry name" value="Beta-prop_LRRK2"/>
</dbReference>
<dbReference type="SUPFAM" id="SSF50978">
    <property type="entry name" value="WD40 repeat-like"/>
    <property type="match status" value="2"/>
</dbReference>
<dbReference type="PRINTS" id="PR00320">
    <property type="entry name" value="GPROTEINBRPT"/>
</dbReference>
<reference evidence="5 6" key="1">
    <citation type="submission" date="2016-11" db="EMBL/GenBank/DDBJ databases">
        <title>The macronuclear genome of Stentor coeruleus: a giant cell with tiny introns.</title>
        <authorList>
            <person name="Slabodnick M."/>
            <person name="Ruby J.G."/>
            <person name="Reiff S.B."/>
            <person name="Swart E.C."/>
            <person name="Gosai S."/>
            <person name="Prabakaran S."/>
            <person name="Witkowska E."/>
            <person name="Larue G.E."/>
            <person name="Fisher S."/>
            <person name="Freeman R.M."/>
            <person name="Gunawardena J."/>
            <person name="Chu W."/>
            <person name="Stover N.A."/>
            <person name="Gregory B.D."/>
            <person name="Nowacki M."/>
            <person name="Derisi J."/>
            <person name="Roy S.W."/>
            <person name="Marshall W.F."/>
            <person name="Sood P."/>
        </authorList>
    </citation>
    <scope>NUCLEOTIDE SEQUENCE [LARGE SCALE GENOMIC DNA]</scope>
    <source>
        <strain evidence="5">WM001</strain>
    </source>
</reference>
<keyword evidence="2" id="KW-0677">Repeat</keyword>
<dbReference type="SMART" id="SM00320">
    <property type="entry name" value="WD40"/>
    <property type="match status" value="6"/>
</dbReference>
<evidence type="ECO:0000313" key="6">
    <source>
        <dbReference type="Proteomes" id="UP000187209"/>
    </source>
</evidence>
<dbReference type="AlphaFoldDB" id="A0A1R2CW10"/>
<dbReference type="PANTHER" id="PTHR44019:SF8">
    <property type="entry name" value="POC1 CENTRIOLAR PROTEIN HOMOLOG"/>
    <property type="match status" value="1"/>
</dbReference>
<dbReference type="CDD" id="cd00200">
    <property type="entry name" value="WD40"/>
    <property type="match status" value="1"/>
</dbReference>
<dbReference type="Pfam" id="PF23748">
    <property type="entry name" value="Beta-prop_LRRK2"/>
    <property type="match status" value="1"/>
</dbReference>
<dbReference type="InterPro" id="IPR001680">
    <property type="entry name" value="WD40_rpt"/>
</dbReference>
<dbReference type="EMBL" id="MPUH01000047">
    <property type="protein sequence ID" value="OMJ93192.1"/>
    <property type="molecule type" value="Genomic_DNA"/>
</dbReference>
<dbReference type="InterPro" id="IPR020472">
    <property type="entry name" value="WD40_PAC1"/>
</dbReference>
<dbReference type="InterPro" id="IPR050505">
    <property type="entry name" value="WDR55/POC1"/>
</dbReference>
<evidence type="ECO:0000256" key="1">
    <source>
        <dbReference type="ARBA" id="ARBA00022574"/>
    </source>
</evidence>
<dbReference type="InterPro" id="IPR036322">
    <property type="entry name" value="WD40_repeat_dom_sf"/>
</dbReference>
<dbReference type="PROSITE" id="PS50294">
    <property type="entry name" value="WD_REPEATS_REGION"/>
    <property type="match status" value="2"/>
</dbReference>
<gene>
    <name evidence="5" type="ORF">SteCoe_3889</name>
</gene>